<organism evidence="3 4">
    <name type="scientific">Phialemonium atrogriseum</name>
    <dbReference type="NCBI Taxonomy" id="1093897"/>
    <lineage>
        <taxon>Eukaryota</taxon>
        <taxon>Fungi</taxon>
        <taxon>Dikarya</taxon>
        <taxon>Ascomycota</taxon>
        <taxon>Pezizomycotina</taxon>
        <taxon>Sordariomycetes</taxon>
        <taxon>Sordariomycetidae</taxon>
        <taxon>Cephalothecales</taxon>
        <taxon>Cephalothecaceae</taxon>
        <taxon>Phialemonium</taxon>
    </lineage>
</organism>
<dbReference type="Proteomes" id="UP001244011">
    <property type="component" value="Unassembled WGS sequence"/>
</dbReference>
<dbReference type="EMBL" id="MU839004">
    <property type="protein sequence ID" value="KAK1768898.1"/>
    <property type="molecule type" value="Genomic_DNA"/>
</dbReference>
<evidence type="ECO:0000313" key="4">
    <source>
        <dbReference type="Proteomes" id="UP001244011"/>
    </source>
</evidence>
<name>A0AAJ0FN39_9PEZI</name>
<accession>A0AAJ0FN39</accession>
<proteinExistence type="predicted"/>
<keyword evidence="4" id="KW-1185">Reference proteome</keyword>
<feature type="compositionally biased region" description="Polar residues" evidence="1">
    <location>
        <begin position="1"/>
        <end position="11"/>
    </location>
</feature>
<dbReference type="GeneID" id="85310701"/>
<dbReference type="RefSeq" id="XP_060285111.1">
    <property type="nucleotide sequence ID" value="XM_060427514.1"/>
</dbReference>
<feature type="compositionally biased region" description="Polar residues" evidence="1">
    <location>
        <begin position="26"/>
        <end position="39"/>
    </location>
</feature>
<evidence type="ECO:0000313" key="3">
    <source>
        <dbReference type="EMBL" id="KAK1768898.1"/>
    </source>
</evidence>
<protein>
    <recommendedName>
        <fullName evidence="2">DUF7708 domain-containing protein</fullName>
    </recommendedName>
</protein>
<comment type="caution">
    <text evidence="3">The sequence shown here is derived from an EMBL/GenBank/DDBJ whole genome shotgun (WGS) entry which is preliminary data.</text>
</comment>
<feature type="region of interest" description="Disordered" evidence="1">
    <location>
        <begin position="1"/>
        <end position="39"/>
    </location>
</feature>
<dbReference type="InterPro" id="IPR056125">
    <property type="entry name" value="DUF7708"/>
</dbReference>
<gene>
    <name evidence="3" type="ORF">QBC33DRAFT_534082</name>
</gene>
<evidence type="ECO:0000259" key="2">
    <source>
        <dbReference type="Pfam" id="PF24809"/>
    </source>
</evidence>
<sequence length="761" mass="86048">MVQTAGDSPNSVIWRRPFGLPDVRDSPTSPASLGSRSNSWNSRDEVVRRFSEPAAPSDILKTDRYIKRAADAYSDAVAKLRQTLKKADVDTILSVSASTKPELYKVALSIQKDQNDVLDRRKIAKFVDVLDHYSGCFDVLSQCDFSYMTLIWGVLKFGLIMAKNHHDMLYKFTDMMVEIGLNLSRVELYRHIFPTGRMMELVSELYAAVIEFLHETIVYAQKKTIKKYFSSFSKPFDLQHGRVVERIRRLQQCIEDDARAGALVLQLIQTKSLARHRVDLSLRRDHYETTLRDIHEGHTTPLFLEIKRTLFHGFEIEAGYHEQLAATFKFTSSPAWAHWLSIEQQYVPSRFSHETTIVQAECDAPDAGTCLQWVAQVRSECPHVVSAYLLWARGMTAQSAIASILFQMLQQRPQVLSTAGLTMKSFHSANSSLPKLWSLFLHLVRSLGGLMVYISIGSVGQEEFGIVQKFVDLCSKWDGPPINVILIHPFDENFAKVEDCVDLDEKYDVHPSLTTTDALHHVVLLKLNVHDELSDTVQVVLWEALWREVRYAVIGIAVTQAIEEITTSAEILMGEKGCDERVGSLWMSTVSKWAKNKRVVNTIREQIQRHLDLVDLHLPSEVRMRMVRMVEGAVSDGIGGNGEVAELSKALRDGKSKPLLEDQRSGIWKNIQDAIKPATFQMFSHSIRGLMDGVLTDYLDDPPETQSEARNSLQELHRAQFGWNGKWKTSFLDTKEPIVEGIVASIDAGFVEVVDAIMANL</sequence>
<reference evidence="3" key="1">
    <citation type="submission" date="2023-06" db="EMBL/GenBank/DDBJ databases">
        <title>Genome-scale phylogeny and comparative genomics of the fungal order Sordariales.</title>
        <authorList>
            <consortium name="Lawrence Berkeley National Laboratory"/>
            <person name="Hensen N."/>
            <person name="Bonometti L."/>
            <person name="Westerberg I."/>
            <person name="Brannstrom I.O."/>
            <person name="Guillou S."/>
            <person name="Cros-Aarteil S."/>
            <person name="Calhoun S."/>
            <person name="Haridas S."/>
            <person name="Kuo A."/>
            <person name="Mondo S."/>
            <person name="Pangilinan J."/>
            <person name="Riley R."/>
            <person name="Labutti K."/>
            <person name="Andreopoulos B."/>
            <person name="Lipzen A."/>
            <person name="Chen C."/>
            <person name="Yanf M."/>
            <person name="Daum C."/>
            <person name="Ng V."/>
            <person name="Clum A."/>
            <person name="Steindorff A."/>
            <person name="Ohm R."/>
            <person name="Martin F."/>
            <person name="Silar P."/>
            <person name="Natvig D."/>
            <person name="Lalanne C."/>
            <person name="Gautier V."/>
            <person name="Ament-Velasquez S.L."/>
            <person name="Kruys A."/>
            <person name="Hutchinson M.I."/>
            <person name="Powell A.J."/>
            <person name="Barry K."/>
            <person name="Miller A.N."/>
            <person name="Grigoriev I.V."/>
            <person name="Debuchy R."/>
            <person name="Gladieux P."/>
            <person name="Thoren M.H."/>
            <person name="Johannesson H."/>
        </authorList>
    </citation>
    <scope>NUCLEOTIDE SEQUENCE</scope>
    <source>
        <strain evidence="3">8032-3</strain>
    </source>
</reference>
<dbReference type="AlphaFoldDB" id="A0AAJ0FN39"/>
<dbReference type="Pfam" id="PF24809">
    <property type="entry name" value="DUF7708"/>
    <property type="match status" value="1"/>
</dbReference>
<evidence type="ECO:0000256" key="1">
    <source>
        <dbReference type="SAM" id="MobiDB-lite"/>
    </source>
</evidence>
<feature type="domain" description="DUF7708" evidence="2">
    <location>
        <begin position="123"/>
        <end position="262"/>
    </location>
</feature>